<keyword evidence="5" id="KW-1185">Reference proteome</keyword>
<name>A0A2G2XYN0_CAPAN</name>
<dbReference type="InterPro" id="IPR032675">
    <property type="entry name" value="LRR_dom_sf"/>
</dbReference>
<dbReference type="Gene3D" id="3.80.10.10">
    <property type="entry name" value="Ribonuclease Inhibitor"/>
    <property type="match status" value="1"/>
</dbReference>
<organism evidence="4 5">
    <name type="scientific">Capsicum annuum</name>
    <name type="common">Capsicum pepper</name>
    <dbReference type="NCBI Taxonomy" id="4072"/>
    <lineage>
        <taxon>Eukaryota</taxon>
        <taxon>Viridiplantae</taxon>
        <taxon>Streptophyta</taxon>
        <taxon>Embryophyta</taxon>
        <taxon>Tracheophyta</taxon>
        <taxon>Spermatophyta</taxon>
        <taxon>Magnoliopsida</taxon>
        <taxon>eudicotyledons</taxon>
        <taxon>Gunneridae</taxon>
        <taxon>Pentapetalae</taxon>
        <taxon>asterids</taxon>
        <taxon>lamiids</taxon>
        <taxon>Solanales</taxon>
        <taxon>Solanaceae</taxon>
        <taxon>Solanoideae</taxon>
        <taxon>Capsiceae</taxon>
        <taxon>Capsicum</taxon>
    </lineage>
</organism>
<sequence length="299" mass="33932">MSSLVSLDLSFNCFEGTISSSIFSNLTLLETLRLSHDRYYGLLLFASFVNLSSLEVIDLTNNKFEVDTETPSWVSYFQLVFLDLRNTRLNQNYGHVIPLFIAKQHNLKSLSLSYNYLQGNVPAWLYNNTLFMLSLRNNRLYGGIPVASQFQASTLLMLNVSDNCLGSILPINVHESFPKLLYLNLSHNALGGTLASSFDNLLKITLHWHKELCGPPLKNEYAFLSPPQQHDKEEEEDGEARKVWTGMKNLLLEIIQRCSFADKVVGQCYKKGNDVVSFDVFLFSKLWHMLAASSEIAKD</sequence>
<evidence type="ECO:0000256" key="2">
    <source>
        <dbReference type="ARBA" id="ARBA00022614"/>
    </source>
</evidence>
<dbReference type="Gramene" id="PHT62441">
    <property type="protein sequence ID" value="PHT62441"/>
    <property type="gene ID" value="T459_33712"/>
</dbReference>
<proteinExistence type="inferred from homology"/>
<dbReference type="EMBL" id="AYRZ02000077">
    <property type="protein sequence ID" value="PHT62441.1"/>
    <property type="molecule type" value="Genomic_DNA"/>
</dbReference>
<dbReference type="Proteomes" id="UP000222542">
    <property type="component" value="Unassembled WGS sequence"/>
</dbReference>
<evidence type="ECO:0000256" key="3">
    <source>
        <dbReference type="ARBA" id="ARBA00022737"/>
    </source>
</evidence>
<dbReference type="AlphaFoldDB" id="A0A2G2XYN0"/>
<dbReference type="SUPFAM" id="SSF52058">
    <property type="entry name" value="L domain-like"/>
    <property type="match status" value="1"/>
</dbReference>
<evidence type="ECO:0000313" key="5">
    <source>
        <dbReference type="Proteomes" id="UP000222542"/>
    </source>
</evidence>
<protein>
    <submittedName>
        <fullName evidence="4">Uncharacterized protein</fullName>
    </submittedName>
</protein>
<dbReference type="PANTHER" id="PTHR48062:SF51">
    <property type="entry name" value="LRR RECEPTOR-LIKE SERINE_THREONINE-PROTEIN KINASE ERL1"/>
    <property type="match status" value="1"/>
</dbReference>
<evidence type="ECO:0000313" key="4">
    <source>
        <dbReference type="EMBL" id="PHT62441.1"/>
    </source>
</evidence>
<keyword evidence="3" id="KW-0677">Repeat</keyword>
<dbReference type="PANTHER" id="PTHR48062">
    <property type="entry name" value="RECEPTOR-LIKE PROTEIN 14"/>
    <property type="match status" value="1"/>
</dbReference>
<dbReference type="STRING" id="4072.A0A2G2XYN0"/>
<gene>
    <name evidence="4" type="ORF">T459_33712</name>
</gene>
<dbReference type="Pfam" id="PF00560">
    <property type="entry name" value="LRR_1"/>
    <property type="match status" value="3"/>
</dbReference>
<reference evidence="4 5" key="1">
    <citation type="journal article" date="2014" name="Nat. Genet.">
        <title>Genome sequence of the hot pepper provides insights into the evolution of pungency in Capsicum species.</title>
        <authorList>
            <person name="Kim S."/>
            <person name="Park M."/>
            <person name="Yeom S.I."/>
            <person name="Kim Y.M."/>
            <person name="Lee J.M."/>
            <person name="Lee H.A."/>
            <person name="Seo E."/>
            <person name="Choi J."/>
            <person name="Cheong K."/>
            <person name="Kim K.T."/>
            <person name="Jung K."/>
            <person name="Lee G.W."/>
            <person name="Oh S.K."/>
            <person name="Bae C."/>
            <person name="Kim S.B."/>
            <person name="Lee H.Y."/>
            <person name="Kim S.Y."/>
            <person name="Kim M.S."/>
            <person name="Kang B.C."/>
            <person name="Jo Y.D."/>
            <person name="Yang H.B."/>
            <person name="Jeong H.J."/>
            <person name="Kang W.H."/>
            <person name="Kwon J.K."/>
            <person name="Shin C."/>
            <person name="Lim J.Y."/>
            <person name="Park J.H."/>
            <person name="Huh J.H."/>
            <person name="Kim J.S."/>
            <person name="Kim B.D."/>
            <person name="Cohen O."/>
            <person name="Paran I."/>
            <person name="Suh M.C."/>
            <person name="Lee S.B."/>
            <person name="Kim Y.K."/>
            <person name="Shin Y."/>
            <person name="Noh S.J."/>
            <person name="Park J."/>
            <person name="Seo Y.S."/>
            <person name="Kwon S.Y."/>
            <person name="Kim H.A."/>
            <person name="Park J.M."/>
            <person name="Kim H.J."/>
            <person name="Choi S.B."/>
            <person name="Bosland P.W."/>
            <person name="Reeves G."/>
            <person name="Jo S.H."/>
            <person name="Lee B.W."/>
            <person name="Cho H.T."/>
            <person name="Choi H.S."/>
            <person name="Lee M.S."/>
            <person name="Yu Y."/>
            <person name="Do Choi Y."/>
            <person name="Park B.S."/>
            <person name="van Deynze A."/>
            <person name="Ashrafi H."/>
            <person name="Hill T."/>
            <person name="Kim W.T."/>
            <person name="Pai H.S."/>
            <person name="Ahn H.K."/>
            <person name="Yeam I."/>
            <person name="Giovannoni J.J."/>
            <person name="Rose J.K."/>
            <person name="Sorensen I."/>
            <person name="Lee S.J."/>
            <person name="Kim R.W."/>
            <person name="Choi I.Y."/>
            <person name="Choi B.S."/>
            <person name="Lim J.S."/>
            <person name="Lee Y.H."/>
            <person name="Choi D."/>
        </authorList>
    </citation>
    <scope>NUCLEOTIDE SEQUENCE [LARGE SCALE GENOMIC DNA]</scope>
    <source>
        <strain evidence="5">cv. CM334</strain>
    </source>
</reference>
<comment type="similarity">
    <text evidence="1">Belongs to the RLP family.</text>
</comment>
<evidence type="ECO:0000256" key="1">
    <source>
        <dbReference type="ARBA" id="ARBA00009592"/>
    </source>
</evidence>
<reference evidence="4 5" key="2">
    <citation type="journal article" date="2017" name="Genome Biol.">
        <title>New reference genome sequences of hot pepper reveal the massive evolution of plant disease-resistance genes by retroduplication.</title>
        <authorList>
            <person name="Kim S."/>
            <person name="Park J."/>
            <person name="Yeom S.I."/>
            <person name="Kim Y.M."/>
            <person name="Seo E."/>
            <person name="Kim K.T."/>
            <person name="Kim M.S."/>
            <person name="Lee J.M."/>
            <person name="Cheong K."/>
            <person name="Shin H.S."/>
            <person name="Kim S.B."/>
            <person name="Han K."/>
            <person name="Lee J."/>
            <person name="Park M."/>
            <person name="Lee H.A."/>
            <person name="Lee H.Y."/>
            <person name="Lee Y."/>
            <person name="Oh S."/>
            <person name="Lee J.H."/>
            <person name="Choi E."/>
            <person name="Choi E."/>
            <person name="Lee S.E."/>
            <person name="Jeon J."/>
            <person name="Kim H."/>
            <person name="Choi G."/>
            <person name="Song H."/>
            <person name="Lee J."/>
            <person name="Lee S.C."/>
            <person name="Kwon J.K."/>
            <person name="Lee H.Y."/>
            <person name="Koo N."/>
            <person name="Hong Y."/>
            <person name="Kim R.W."/>
            <person name="Kang W.H."/>
            <person name="Huh J.H."/>
            <person name="Kang B.C."/>
            <person name="Yang T.J."/>
            <person name="Lee Y.H."/>
            <person name="Bennetzen J.L."/>
            <person name="Choi D."/>
        </authorList>
    </citation>
    <scope>NUCLEOTIDE SEQUENCE [LARGE SCALE GENOMIC DNA]</scope>
    <source>
        <strain evidence="5">cv. CM334</strain>
    </source>
</reference>
<dbReference type="InterPro" id="IPR051502">
    <property type="entry name" value="RLP_Defense_Trigger"/>
</dbReference>
<accession>A0A2G2XYN0</accession>
<keyword evidence="2" id="KW-0433">Leucine-rich repeat</keyword>
<comment type="caution">
    <text evidence="4">The sequence shown here is derived from an EMBL/GenBank/DDBJ whole genome shotgun (WGS) entry which is preliminary data.</text>
</comment>
<dbReference type="InterPro" id="IPR001611">
    <property type="entry name" value="Leu-rich_rpt"/>
</dbReference>